<evidence type="ECO:0000313" key="1">
    <source>
        <dbReference type="EMBL" id="MBB6646168.1"/>
    </source>
</evidence>
<comment type="caution">
    <text evidence="1">The sequence shown here is derived from an EMBL/GenBank/DDBJ whole genome shotgun (WGS) entry which is preliminary data.</text>
</comment>
<sequence>MIRLAVREVLELAERCFVAAGFDEGPARAAAESVWWTELYRGSGLTTLHALLSDLPEWDPNALTIADRSAFVSVIDGSTQPSLVASTPAVDLACAGASRHGVGVVHVGTDPEDETAPTLGHAAYAAAERGLLSVVLATGGDGRPRTILGRPDDPHPVLAERELDSPSAGHAELSAVIGRGAYDRRDNPLTQAFFTGAPETEYGTAGERLLNRLLQQSTAPSGGEADVDQGFTLLCLDPDHSRHSGDLRRVVDRFVDERTAALTRTFRPAEISDRAGAALNEGVAIEEAVWRDIFDRSSEVLAPEFEGSYRGAGFNINE</sequence>
<proteinExistence type="predicted"/>
<organism evidence="1 2">
    <name type="scientific">Halobellus ruber</name>
    <dbReference type="NCBI Taxonomy" id="2761102"/>
    <lineage>
        <taxon>Archaea</taxon>
        <taxon>Methanobacteriati</taxon>
        <taxon>Methanobacteriota</taxon>
        <taxon>Stenosarchaea group</taxon>
        <taxon>Halobacteria</taxon>
        <taxon>Halobacteriales</taxon>
        <taxon>Haloferacaceae</taxon>
        <taxon>Halobellus</taxon>
    </lineage>
</organism>
<evidence type="ECO:0000313" key="2">
    <source>
        <dbReference type="Proteomes" id="UP000546257"/>
    </source>
</evidence>
<gene>
    <name evidence="1" type="ORF">H5V44_07685</name>
</gene>
<reference evidence="1 2" key="1">
    <citation type="submission" date="2020-08" db="EMBL/GenBank/DDBJ databases">
        <authorList>
            <person name="Seo M.-J."/>
        </authorList>
    </citation>
    <scope>NUCLEOTIDE SEQUENCE [LARGE SCALE GENOMIC DNA]</scope>
    <source>
        <strain evidence="1 2">MBLA0160</strain>
    </source>
</reference>
<dbReference type="AlphaFoldDB" id="A0A7J9SHH8"/>
<keyword evidence="2" id="KW-1185">Reference proteome</keyword>
<dbReference type="Proteomes" id="UP000546257">
    <property type="component" value="Unassembled WGS sequence"/>
</dbReference>
<accession>A0A7J9SHH8</accession>
<dbReference type="SUPFAM" id="SSF89733">
    <property type="entry name" value="L-sulfolactate dehydrogenase-like"/>
    <property type="match status" value="1"/>
</dbReference>
<dbReference type="RefSeq" id="WP_185192520.1">
    <property type="nucleotide sequence ID" value="NZ_JACKXD010000002.1"/>
</dbReference>
<protein>
    <submittedName>
        <fullName evidence="1">Uncharacterized protein</fullName>
    </submittedName>
</protein>
<dbReference type="EMBL" id="JACKXD010000002">
    <property type="protein sequence ID" value="MBB6646168.1"/>
    <property type="molecule type" value="Genomic_DNA"/>
</dbReference>
<name>A0A7J9SHH8_9EURY</name>
<dbReference type="GO" id="GO:0016491">
    <property type="term" value="F:oxidoreductase activity"/>
    <property type="evidence" value="ECO:0007669"/>
    <property type="project" value="InterPro"/>
</dbReference>
<dbReference type="InterPro" id="IPR036111">
    <property type="entry name" value="Mal/L-sulfo/L-lacto_DH-like_sf"/>
</dbReference>